<protein>
    <submittedName>
        <fullName evidence="1">Uncharacterized protein</fullName>
    </submittedName>
</protein>
<accession>A0A0F9VJV5</accession>
<name>A0A0F9VJV5_9ZZZZ</name>
<proteinExistence type="predicted"/>
<sequence length="704" mass="75864">MDGKLTYGISATNTQDIRLTLAPTKNPYRPISRMVWPEGTGGGGGEDQSGDVFIRRWSQNRWERGELKGLWEEGGYRESSNVKPDREGDRLELGAFREVSQHDGSAAFSEGVKFGRAHGLLWAVDDATAHWWQLATGDWDQAGWATGATTQTVTSLCDEGDSLALLIAYDDKTIRRVLTGSNLEVYSATAADPFVYNAELRYSRGTIYALDGANLYQLTTPLVGANWTFDFTGGSPEDLWTTSTAHGLSVDDAISFVTSDANPSEYSTLTRYWVKTVESTTKVTLSTTKGGSVLAGTADSGGNWTAEQIDKRTILSQPGGNVTDYMGSTGNIYRRMCVTDTGVTWLVPQENGDVIVMEWNAATTTDFPTGKLPVEAVFGYSTHFVHGFLFVGFRYAAAHGEKGLAHIYYQRGGQWGTTGVVRNADTSTASQPVIIAGVIGDDLIFWYGKALMAYDLSAGAIFQLAASQGTSTGVKDAATLGKDVFVSNTDGSAAVERYDTTLFTTDDATWKSGRFNFTLGGIQKTLLRVTVVTDPLPASTTMTLKVAADGGTFTAVNLESGNVASFTEDDDTTYTWTVSRSGGTDAQTVGYDFEIELAPDSTNSANSPKIREVFCEAVGAQKRRGVEMDIDLRSSSLGRGASGTSLLSALRAASEFSGGVIKFTDTYQVGSTEKARVSDVVVELMGGHRDQEFATIRVWETSLI</sequence>
<dbReference type="AlphaFoldDB" id="A0A0F9VJV5"/>
<evidence type="ECO:0000313" key="1">
    <source>
        <dbReference type="EMBL" id="KKN73786.1"/>
    </source>
</evidence>
<comment type="caution">
    <text evidence="1">The sequence shown here is derived from an EMBL/GenBank/DDBJ whole genome shotgun (WGS) entry which is preliminary data.</text>
</comment>
<dbReference type="EMBL" id="LAZR01000337">
    <property type="protein sequence ID" value="KKN73786.1"/>
    <property type="molecule type" value="Genomic_DNA"/>
</dbReference>
<reference evidence="1" key="1">
    <citation type="journal article" date="2015" name="Nature">
        <title>Complex archaea that bridge the gap between prokaryotes and eukaryotes.</title>
        <authorList>
            <person name="Spang A."/>
            <person name="Saw J.H."/>
            <person name="Jorgensen S.L."/>
            <person name="Zaremba-Niedzwiedzka K."/>
            <person name="Martijn J."/>
            <person name="Lind A.E."/>
            <person name="van Eijk R."/>
            <person name="Schleper C."/>
            <person name="Guy L."/>
            <person name="Ettema T.J."/>
        </authorList>
    </citation>
    <scope>NUCLEOTIDE SEQUENCE</scope>
</reference>
<gene>
    <name evidence="1" type="ORF">LCGC14_0397340</name>
</gene>
<organism evidence="1">
    <name type="scientific">marine sediment metagenome</name>
    <dbReference type="NCBI Taxonomy" id="412755"/>
    <lineage>
        <taxon>unclassified sequences</taxon>
        <taxon>metagenomes</taxon>
        <taxon>ecological metagenomes</taxon>
    </lineage>
</organism>